<dbReference type="EMBL" id="VXRY01000290">
    <property type="protein sequence ID" value="MXY33871.1"/>
    <property type="molecule type" value="Genomic_DNA"/>
</dbReference>
<dbReference type="InterPro" id="IPR013149">
    <property type="entry name" value="ADH-like_C"/>
</dbReference>
<dbReference type="GO" id="GO:0005829">
    <property type="term" value="C:cytosol"/>
    <property type="evidence" value="ECO:0007669"/>
    <property type="project" value="TreeGrafter"/>
</dbReference>
<dbReference type="InterPro" id="IPR020843">
    <property type="entry name" value="ER"/>
</dbReference>
<evidence type="ECO:0000313" key="4">
    <source>
        <dbReference type="EMBL" id="MXY33871.1"/>
    </source>
</evidence>
<dbReference type="Pfam" id="PF00107">
    <property type="entry name" value="ADH_zinc_N"/>
    <property type="match status" value="1"/>
</dbReference>
<evidence type="ECO:0000256" key="2">
    <source>
        <dbReference type="ARBA" id="ARBA00023002"/>
    </source>
</evidence>
<dbReference type="CDD" id="cd05286">
    <property type="entry name" value="QOR2"/>
    <property type="match status" value="1"/>
</dbReference>
<protein>
    <submittedName>
        <fullName evidence="4">Quinone oxidoreductase</fullName>
    </submittedName>
</protein>
<dbReference type="InterPro" id="IPR047618">
    <property type="entry name" value="QOR-like"/>
</dbReference>
<feature type="domain" description="Enoyl reductase (ER)" evidence="3">
    <location>
        <begin position="12"/>
        <end position="323"/>
    </location>
</feature>
<dbReference type="PROSITE" id="PS01162">
    <property type="entry name" value="QOR_ZETA_CRYSTAL"/>
    <property type="match status" value="1"/>
</dbReference>
<keyword evidence="1" id="KW-0521">NADP</keyword>
<dbReference type="SUPFAM" id="SSF50129">
    <property type="entry name" value="GroES-like"/>
    <property type="match status" value="1"/>
</dbReference>
<dbReference type="GO" id="GO:0070402">
    <property type="term" value="F:NADPH binding"/>
    <property type="evidence" value="ECO:0007669"/>
    <property type="project" value="TreeGrafter"/>
</dbReference>
<dbReference type="AlphaFoldDB" id="A0A6B0XYW2"/>
<comment type="caution">
    <text evidence="4">The sequence shown here is derived from an EMBL/GenBank/DDBJ whole genome shotgun (WGS) entry which is preliminary data.</text>
</comment>
<proteinExistence type="predicted"/>
<evidence type="ECO:0000259" key="3">
    <source>
        <dbReference type="SMART" id="SM00829"/>
    </source>
</evidence>
<sequence length="325" mass="33763">MQDYAIVASEPGGPDVLERRIVTPASPDAGEVLVRHLAIGLNFIDVYHRSGLYPWAEPRDLIPGSEAAGVVEARGPGVEGLAEGDRVAYAHPLGAYASARVIAADRLLPLPDGISTEAAAGVLLKGLTAHYLVHDSYAVRADDTVLVHAAAGGVGLLLGQWLKAKGARAIGTAGGAEKVSLALENGYDAVVDYRAGDFVPRVMELTDGVGVHAVYDSVGADTWRGSLSCLQPHGSFVNFGQSSGPITGFTLGDLAKGSLHATRPALFHFIAGPAELQRRSAALFAALSDGTLTSEVHNRFPLAEAAAAHDALEGRRTTGNTILVP</sequence>
<dbReference type="Pfam" id="PF08240">
    <property type="entry name" value="ADH_N"/>
    <property type="match status" value="1"/>
</dbReference>
<dbReference type="InterPro" id="IPR036291">
    <property type="entry name" value="NAD(P)-bd_dom_sf"/>
</dbReference>
<dbReference type="InterPro" id="IPR011032">
    <property type="entry name" value="GroES-like_sf"/>
</dbReference>
<reference evidence="4" key="1">
    <citation type="submission" date="2019-09" db="EMBL/GenBank/DDBJ databases">
        <title>Characterisation of the sponge microbiome using genome-centric metagenomics.</title>
        <authorList>
            <person name="Engelberts J.P."/>
            <person name="Robbins S.J."/>
            <person name="De Goeij J.M."/>
            <person name="Aranda M."/>
            <person name="Bell S.C."/>
            <person name="Webster N.S."/>
        </authorList>
    </citation>
    <scope>NUCLEOTIDE SEQUENCE</scope>
    <source>
        <strain evidence="4">SB0664_bin_43</strain>
    </source>
</reference>
<dbReference type="FunFam" id="3.40.50.720:FF:000053">
    <property type="entry name" value="Quinone oxidoreductase 1"/>
    <property type="match status" value="1"/>
</dbReference>
<keyword evidence="2" id="KW-0560">Oxidoreductase</keyword>
<gene>
    <name evidence="4" type="ORF">F4Y60_07230</name>
</gene>
<dbReference type="SUPFAM" id="SSF51735">
    <property type="entry name" value="NAD(P)-binding Rossmann-fold domains"/>
    <property type="match status" value="1"/>
</dbReference>
<organism evidence="4">
    <name type="scientific">Boseongicola sp. SB0664_bin_43</name>
    <dbReference type="NCBI Taxonomy" id="2604844"/>
    <lineage>
        <taxon>Bacteria</taxon>
        <taxon>Pseudomonadati</taxon>
        <taxon>Pseudomonadota</taxon>
        <taxon>Alphaproteobacteria</taxon>
        <taxon>Rhodobacterales</taxon>
        <taxon>Paracoccaceae</taxon>
        <taxon>Boseongicola</taxon>
    </lineage>
</organism>
<evidence type="ECO:0000256" key="1">
    <source>
        <dbReference type="ARBA" id="ARBA00022857"/>
    </source>
</evidence>
<dbReference type="GO" id="GO:0003960">
    <property type="term" value="F:quinone reductase (NADPH) activity"/>
    <property type="evidence" value="ECO:0007669"/>
    <property type="project" value="InterPro"/>
</dbReference>
<accession>A0A6B0XYW2</accession>
<dbReference type="GO" id="GO:0008270">
    <property type="term" value="F:zinc ion binding"/>
    <property type="evidence" value="ECO:0007669"/>
    <property type="project" value="InterPro"/>
</dbReference>
<dbReference type="Gene3D" id="3.40.50.720">
    <property type="entry name" value="NAD(P)-binding Rossmann-like Domain"/>
    <property type="match status" value="1"/>
</dbReference>
<dbReference type="GO" id="GO:0035925">
    <property type="term" value="F:mRNA 3'-UTR AU-rich region binding"/>
    <property type="evidence" value="ECO:0007669"/>
    <property type="project" value="TreeGrafter"/>
</dbReference>
<dbReference type="Gene3D" id="3.90.180.10">
    <property type="entry name" value="Medium-chain alcohol dehydrogenases, catalytic domain"/>
    <property type="match status" value="1"/>
</dbReference>
<dbReference type="SMART" id="SM00829">
    <property type="entry name" value="PKS_ER"/>
    <property type="match status" value="1"/>
</dbReference>
<dbReference type="InterPro" id="IPR002364">
    <property type="entry name" value="Quin_OxRdtase/zeta-crystal_CS"/>
</dbReference>
<name>A0A6B0XYW2_9RHOB</name>
<dbReference type="PANTHER" id="PTHR48106">
    <property type="entry name" value="QUINONE OXIDOREDUCTASE PIG3-RELATED"/>
    <property type="match status" value="1"/>
</dbReference>
<dbReference type="PANTHER" id="PTHR48106:SF13">
    <property type="entry name" value="QUINONE OXIDOREDUCTASE-RELATED"/>
    <property type="match status" value="1"/>
</dbReference>
<dbReference type="InterPro" id="IPR013154">
    <property type="entry name" value="ADH-like_N"/>
</dbReference>